<dbReference type="Gene3D" id="1.10.579.10">
    <property type="entry name" value="DNA Cyclobutane Dipyrimidine Photolyase, subunit A, domain 3"/>
    <property type="match status" value="1"/>
</dbReference>
<name>A0A5B7JWH5_PORTR</name>
<keyword evidence="7" id="KW-1185">Reference proteome</keyword>
<keyword evidence="3" id="KW-0285">Flavoprotein</keyword>
<proteinExistence type="inferred from homology"/>
<dbReference type="EMBL" id="VSRR010109593">
    <property type="protein sequence ID" value="MPC97358.1"/>
    <property type="molecule type" value="Genomic_DNA"/>
</dbReference>
<dbReference type="GO" id="GO:0071949">
    <property type="term" value="F:FAD binding"/>
    <property type="evidence" value="ECO:0007669"/>
    <property type="project" value="TreeGrafter"/>
</dbReference>
<dbReference type="AlphaFoldDB" id="A0A5B7JWH5"/>
<evidence type="ECO:0000256" key="1">
    <source>
        <dbReference type="ARBA" id="ARBA00001974"/>
    </source>
</evidence>
<dbReference type="GO" id="GO:0043153">
    <property type="term" value="P:entrainment of circadian clock by photoperiod"/>
    <property type="evidence" value="ECO:0007669"/>
    <property type="project" value="TreeGrafter"/>
</dbReference>
<evidence type="ECO:0000313" key="7">
    <source>
        <dbReference type="Proteomes" id="UP000324222"/>
    </source>
</evidence>
<comment type="similarity">
    <text evidence="2">Belongs to the DNA photolyase class-1 family.</text>
</comment>
<comment type="cofactor">
    <cofactor evidence="1">
        <name>FAD</name>
        <dbReference type="ChEBI" id="CHEBI:57692"/>
    </cofactor>
</comment>
<sequence length="97" mass="11240">MWLSASAFFNSYFRVYSPIAFGKNTDKHGDYIRKYLPQLAKYPENYIYEPWKAPLATQRAAGCIIGQDYPRPIVDHSIVMKRNLDRMAKAYKAGETN</sequence>
<dbReference type="GO" id="GO:0005634">
    <property type="term" value="C:nucleus"/>
    <property type="evidence" value="ECO:0007669"/>
    <property type="project" value="TreeGrafter"/>
</dbReference>
<evidence type="ECO:0000259" key="5">
    <source>
        <dbReference type="Pfam" id="PF03441"/>
    </source>
</evidence>
<dbReference type="Proteomes" id="UP000324222">
    <property type="component" value="Unassembled WGS sequence"/>
</dbReference>
<comment type="caution">
    <text evidence="6">The sequence shown here is derived from an EMBL/GenBank/DDBJ whole genome shotgun (WGS) entry which is preliminary data.</text>
</comment>
<dbReference type="InterPro" id="IPR005101">
    <property type="entry name" value="Cryptochr/Photolyase_FAD-bd"/>
</dbReference>
<accession>A0A5B7JWH5</accession>
<dbReference type="InterPro" id="IPR036134">
    <property type="entry name" value="Crypto/Photolyase_FAD-like_sf"/>
</dbReference>
<dbReference type="PANTHER" id="PTHR11455">
    <property type="entry name" value="CRYPTOCHROME"/>
    <property type="match status" value="1"/>
</dbReference>
<dbReference type="OrthoDB" id="435881at2759"/>
<evidence type="ECO:0000256" key="3">
    <source>
        <dbReference type="ARBA" id="ARBA00022630"/>
    </source>
</evidence>
<dbReference type="GO" id="GO:0003904">
    <property type="term" value="F:deoxyribodipyrimidine photo-lyase activity"/>
    <property type="evidence" value="ECO:0007669"/>
    <property type="project" value="TreeGrafter"/>
</dbReference>
<dbReference type="InterPro" id="IPR002081">
    <property type="entry name" value="Cryptochrome/DNA_photolyase_1"/>
</dbReference>
<dbReference type="GO" id="GO:0003677">
    <property type="term" value="F:DNA binding"/>
    <property type="evidence" value="ECO:0007669"/>
    <property type="project" value="TreeGrafter"/>
</dbReference>
<dbReference type="SUPFAM" id="SSF48173">
    <property type="entry name" value="Cryptochrome/photolyase FAD-binding domain"/>
    <property type="match status" value="1"/>
</dbReference>
<evidence type="ECO:0000256" key="4">
    <source>
        <dbReference type="ARBA" id="ARBA00022827"/>
    </source>
</evidence>
<dbReference type="GO" id="GO:0032922">
    <property type="term" value="P:circadian regulation of gene expression"/>
    <property type="evidence" value="ECO:0007669"/>
    <property type="project" value="TreeGrafter"/>
</dbReference>
<protein>
    <submittedName>
        <fullName evidence="6">Cryptochrome-2</fullName>
    </submittedName>
</protein>
<organism evidence="6 7">
    <name type="scientific">Portunus trituberculatus</name>
    <name type="common">Swimming crab</name>
    <name type="synonym">Neptunus trituberculatus</name>
    <dbReference type="NCBI Taxonomy" id="210409"/>
    <lineage>
        <taxon>Eukaryota</taxon>
        <taxon>Metazoa</taxon>
        <taxon>Ecdysozoa</taxon>
        <taxon>Arthropoda</taxon>
        <taxon>Crustacea</taxon>
        <taxon>Multicrustacea</taxon>
        <taxon>Malacostraca</taxon>
        <taxon>Eumalacostraca</taxon>
        <taxon>Eucarida</taxon>
        <taxon>Decapoda</taxon>
        <taxon>Pleocyemata</taxon>
        <taxon>Brachyura</taxon>
        <taxon>Eubrachyura</taxon>
        <taxon>Portunoidea</taxon>
        <taxon>Portunidae</taxon>
        <taxon>Portuninae</taxon>
        <taxon>Portunus</taxon>
    </lineage>
</organism>
<dbReference type="GO" id="GO:0005737">
    <property type="term" value="C:cytoplasm"/>
    <property type="evidence" value="ECO:0007669"/>
    <property type="project" value="TreeGrafter"/>
</dbReference>
<feature type="domain" description="Cryptochrome/DNA photolyase FAD-binding" evidence="5">
    <location>
        <begin position="2"/>
        <end position="88"/>
    </location>
</feature>
<reference evidence="6 7" key="1">
    <citation type="submission" date="2019-05" db="EMBL/GenBank/DDBJ databases">
        <title>Another draft genome of Portunus trituberculatus and its Hox gene families provides insights of decapod evolution.</title>
        <authorList>
            <person name="Jeong J.-H."/>
            <person name="Song I."/>
            <person name="Kim S."/>
            <person name="Choi T."/>
            <person name="Kim D."/>
            <person name="Ryu S."/>
            <person name="Kim W."/>
        </authorList>
    </citation>
    <scope>NUCLEOTIDE SEQUENCE [LARGE SCALE GENOMIC DNA]</scope>
    <source>
        <tissue evidence="6">Muscle</tissue>
    </source>
</reference>
<evidence type="ECO:0000256" key="2">
    <source>
        <dbReference type="ARBA" id="ARBA00005862"/>
    </source>
</evidence>
<evidence type="ECO:0000313" key="6">
    <source>
        <dbReference type="EMBL" id="MPC97358.1"/>
    </source>
</evidence>
<keyword evidence="4" id="KW-0274">FAD</keyword>
<dbReference type="PANTHER" id="PTHR11455:SF9">
    <property type="entry name" value="CRYPTOCHROME CIRCADIAN CLOCK 5 ISOFORM X1"/>
    <property type="match status" value="1"/>
</dbReference>
<gene>
    <name evidence="6" type="primary">Cry2_1</name>
    <name evidence="6" type="ORF">E2C01_092670</name>
</gene>
<dbReference type="Pfam" id="PF03441">
    <property type="entry name" value="FAD_binding_7"/>
    <property type="match status" value="1"/>
</dbReference>